<dbReference type="Gene3D" id="3.40.190.80">
    <property type="match status" value="1"/>
</dbReference>
<dbReference type="SUPFAM" id="SSF56655">
    <property type="entry name" value="Carbohydrate phosphatase"/>
    <property type="match status" value="1"/>
</dbReference>
<evidence type="ECO:0000313" key="9">
    <source>
        <dbReference type="Proteomes" id="UP001430584"/>
    </source>
</evidence>
<dbReference type="InterPro" id="IPR020550">
    <property type="entry name" value="Inositol_monophosphatase_CS"/>
</dbReference>
<keyword evidence="4 7" id="KW-0479">Metal-binding</keyword>
<protein>
    <recommendedName>
        <fullName evidence="7">Inositol-1-monophosphatase</fullName>
        <ecNumber evidence="7">3.1.3.25</ecNumber>
    </recommendedName>
</protein>
<keyword evidence="5 7" id="KW-0378">Hydrolase</keyword>
<dbReference type="InterPro" id="IPR020583">
    <property type="entry name" value="Inositol_monoP_metal-BS"/>
</dbReference>
<name>A0ABR3CVY1_9PEZI</name>
<evidence type="ECO:0000256" key="7">
    <source>
        <dbReference type="RuleBase" id="RU364068"/>
    </source>
</evidence>
<reference evidence="8 9" key="1">
    <citation type="submission" date="2024-02" db="EMBL/GenBank/DDBJ databases">
        <title>De novo assembly and annotation of 12 fungi associated with fruit tree decline syndrome in Ontario, Canada.</title>
        <authorList>
            <person name="Sulman M."/>
            <person name="Ellouze W."/>
            <person name="Ilyukhin E."/>
        </authorList>
    </citation>
    <scope>NUCLEOTIDE SEQUENCE [LARGE SCALE GENOMIC DNA]</scope>
    <source>
        <strain evidence="8 9">FDS-637</strain>
    </source>
</reference>
<dbReference type="InterPro" id="IPR000760">
    <property type="entry name" value="Inositol_monophosphatase-like"/>
</dbReference>
<dbReference type="Proteomes" id="UP001430584">
    <property type="component" value="Unassembled WGS sequence"/>
</dbReference>
<sequence length="289" mass="31472">MADLNLQEIHDFLIEVAKKAGEMITTAKPSTTTSGEKKNSADLVTETDQAVEKMVSTTLKEKYPSFSFMGEETYKPGDKLTSNPTFIVDPIDGTTNFVHGYPYVSISLGLAVDLIPTVGVVYNPFTTTLYSAIRGGGAFLNRTTPLPLREPEAMKDLSTTVVCVEWGSERTGNDYKVKSETFSKLCARKEEGGAMVHGLRSFGSAALNLCGVASGALDVYWEAGCWPWDVCAGWVVLTEAGGIVVDGNPGEWKPRVDQRRYLAVRKGEGQKGIVEEFWGFVQGKFEVGN</sequence>
<dbReference type="PROSITE" id="PS00630">
    <property type="entry name" value="IMP_2"/>
    <property type="match status" value="1"/>
</dbReference>
<evidence type="ECO:0000256" key="3">
    <source>
        <dbReference type="ARBA" id="ARBA00009759"/>
    </source>
</evidence>
<dbReference type="PROSITE" id="PS00629">
    <property type="entry name" value="IMP_1"/>
    <property type="match status" value="1"/>
</dbReference>
<gene>
    <name evidence="8" type="ORF">SLS55_001003</name>
</gene>
<proteinExistence type="inferred from homology"/>
<evidence type="ECO:0000256" key="6">
    <source>
        <dbReference type="ARBA" id="ARBA00022842"/>
    </source>
</evidence>
<evidence type="ECO:0000313" key="8">
    <source>
        <dbReference type="EMBL" id="KAL0265046.1"/>
    </source>
</evidence>
<accession>A0ABR3CVY1</accession>
<dbReference type="Pfam" id="PF00459">
    <property type="entry name" value="Inositol_P"/>
    <property type="match status" value="1"/>
</dbReference>
<dbReference type="InterPro" id="IPR033942">
    <property type="entry name" value="IMPase"/>
</dbReference>
<comment type="cofactor">
    <cofactor evidence="2 7">
        <name>Mg(2+)</name>
        <dbReference type="ChEBI" id="CHEBI:18420"/>
    </cofactor>
</comment>
<dbReference type="PANTHER" id="PTHR20854:SF4">
    <property type="entry name" value="INOSITOL-1-MONOPHOSPHATASE-RELATED"/>
    <property type="match status" value="1"/>
</dbReference>
<dbReference type="EMBL" id="JAJVCZ030000001">
    <property type="protein sequence ID" value="KAL0265046.1"/>
    <property type="molecule type" value="Genomic_DNA"/>
</dbReference>
<dbReference type="GeneID" id="92005088"/>
<keyword evidence="9" id="KW-1185">Reference proteome</keyword>
<comment type="catalytic activity">
    <reaction evidence="1 7">
        <text>a myo-inositol phosphate + H2O = myo-inositol + phosphate</text>
        <dbReference type="Rhea" id="RHEA:24056"/>
        <dbReference type="ChEBI" id="CHEBI:15377"/>
        <dbReference type="ChEBI" id="CHEBI:17268"/>
        <dbReference type="ChEBI" id="CHEBI:43474"/>
        <dbReference type="ChEBI" id="CHEBI:84139"/>
        <dbReference type="EC" id="3.1.3.25"/>
    </reaction>
</comment>
<dbReference type="Gene3D" id="3.30.540.10">
    <property type="entry name" value="Fructose-1,6-Bisphosphatase, subunit A, domain 1"/>
    <property type="match status" value="1"/>
</dbReference>
<organism evidence="8 9">
    <name type="scientific">Diplodia seriata</name>
    <dbReference type="NCBI Taxonomy" id="420778"/>
    <lineage>
        <taxon>Eukaryota</taxon>
        <taxon>Fungi</taxon>
        <taxon>Dikarya</taxon>
        <taxon>Ascomycota</taxon>
        <taxon>Pezizomycotina</taxon>
        <taxon>Dothideomycetes</taxon>
        <taxon>Dothideomycetes incertae sedis</taxon>
        <taxon>Botryosphaeriales</taxon>
        <taxon>Botryosphaeriaceae</taxon>
        <taxon>Diplodia</taxon>
    </lineage>
</organism>
<dbReference type="PANTHER" id="PTHR20854">
    <property type="entry name" value="INOSITOL MONOPHOSPHATASE"/>
    <property type="match status" value="1"/>
</dbReference>
<evidence type="ECO:0000256" key="4">
    <source>
        <dbReference type="ARBA" id="ARBA00022723"/>
    </source>
</evidence>
<comment type="similarity">
    <text evidence="3 7">Belongs to the inositol monophosphatase superfamily.</text>
</comment>
<evidence type="ECO:0000256" key="2">
    <source>
        <dbReference type="ARBA" id="ARBA00001946"/>
    </source>
</evidence>
<dbReference type="CDD" id="cd01639">
    <property type="entry name" value="IMPase"/>
    <property type="match status" value="1"/>
</dbReference>
<dbReference type="RefSeq" id="XP_066637786.1">
    <property type="nucleotide sequence ID" value="XM_066772507.1"/>
</dbReference>
<keyword evidence="6 7" id="KW-0460">Magnesium</keyword>
<evidence type="ECO:0000256" key="1">
    <source>
        <dbReference type="ARBA" id="ARBA00001033"/>
    </source>
</evidence>
<dbReference type="PRINTS" id="PR00377">
    <property type="entry name" value="IMPHPHTASES"/>
</dbReference>
<comment type="caution">
    <text evidence="8">The sequence shown here is derived from an EMBL/GenBank/DDBJ whole genome shotgun (WGS) entry which is preliminary data.</text>
</comment>
<evidence type="ECO:0000256" key="5">
    <source>
        <dbReference type="ARBA" id="ARBA00022801"/>
    </source>
</evidence>
<comment type="pathway">
    <text evidence="7">Polyol metabolism; myo-inositol biosynthesis; myo-inositol from D-glucose 6-phosphate: step 2/2.</text>
</comment>
<dbReference type="EC" id="3.1.3.25" evidence="7"/>